<organism evidence="2 3">
    <name type="scientific">Rossellomorea aquimaris</name>
    <dbReference type="NCBI Taxonomy" id="189382"/>
    <lineage>
        <taxon>Bacteria</taxon>
        <taxon>Bacillati</taxon>
        <taxon>Bacillota</taxon>
        <taxon>Bacilli</taxon>
        <taxon>Bacillales</taxon>
        <taxon>Bacillaceae</taxon>
        <taxon>Rossellomorea</taxon>
    </lineage>
</organism>
<feature type="transmembrane region" description="Helical" evidence="1">
    <location>
        <begin position="29"/>
        <end position="51"/>
    </location>
</feature>
<evidence type="ECO:0000256" key="1">
    <source>
        <dbReference type="SAM" id="Phobius"/>
    </source>
</evidence>
<dbReference type="RefSeq" id="WP_113971447.1">
    <property type="nucleotide sequence ID" value="NZ_QNRJ01000032.1"/>
</dbReference>
<proteinExistence type="predicted"/>
<keyword evidence="1" id="KW-1133">Transmembrane helix</keyword>
<sequence>MFVLIFIGAFWGALLFIFTYTVSKKFGAYYIPSLITLLAAVLITAYGFVFIHGFEGMVYGFFGLGFLITAISGAIILRFLASDGVKKTFVKRDKLILITTPIIFLSSLMILIYTADNYWIIDEGSTKFVRGEDRDYENYYRVTTISEGRKQVTLILGEEYLGKDIDVKKVRQKDSTEILVEIGEGEQSNHTPYIMIGIDEIKEPLSVKTTEGVAFESIDEKVMGE</sequence>
<dbReference type="Proteomes" id="UP000252118">
    <property type="component" value="Unassembled WGS sequence"/>
</dbReference>
<keyword evidence="1" id="KW-0812">Transmembrane</keyword>
<reference evidence="2 3" key="1">
    <citation type="submission" date="2018-06" db="EMBL/GenBank/DDBJ databases">
        <title>Freshwater and sediment microbial communities from various areas in North America, analyzing microbe dynamics in response to fracking.</title>
        <authorList>
            <person name="Lamendella R."/>
        </authorList>
    </citation>
    <scope>NUCLEOTIDE SEQUENCE [LARGE SCALE GENOMIC DNA]</scope>
    <source>
        <strain evidence="2 3">97B</strain>
    </source>
</reference>
<evidence type="ECO:0000313" key="3">
    <source>
        <dbReference type="Proteomes" id="UP000252118"/>
    </source>
</evidence>
<name>A0A366EAY3_9BACI</name>
<evidence type="ECO:0008006" key="4">
    <source>
        <dbReference type="Google" id="ProtNLM"/>
    </source>
</evidence>
<dbReference type="OrthoDB" id="2720129at2"/>
<feature type="transmembrane region" description="Helical" evidence="1">
    <location>
        <begin position="57"/>
        <end position="81"/>
    </location>
</feature>
<feature type="transmembrane region" description="Helical" evidence="1">
    <location>
        <begin position="6"/>
        <end position="22"/>
    </location>
</feature>
<gene>
    <name evidence="2" type="ORF">DET59_1326</name>
</gene>
<feature type="transmembrane region" description="Helical" evidence="1">
    <location>
        <begin position="93"/>
        <end position="113"/>
    </location>
</feature>
<keyword evidence="1" id="KW-0472">Membrane</keyword>
<protein>
    <recommendedName>
        <fullName evidence="4">YesK-like protein</fullName>
    </recommendedName>
</protein>
<evidence type="ECO:0000313" key="2">
    <source>
        <dbReference type="EMBL" id="RBO99590.1"/>
    </source>
</evidence>
<comment type="caution">
    <text evidence="2">The sequence shown here is derived from an EMBL/GenBank/DDBJ whole genome shotgun (WGS) entry which is preliminary data.</text>
</comment>
<accession>A0A366EAY3</accession>
<dbReference type="EMBL" id="QNRJ01000032">
    <property type="protein sequence ID" value="RBO99590.1"/>
    <property type="molecule type" value="Genomic_DNA"/>
</dbReference>
<dbReference type="AlphaFoldDB" id="A0A366EAY3"/>